<accession>A0A7N0UKU8</accession>
<dbReference type="PANTHER" id="PTHR31722">
    <property type="entry name" value="OS06G0675200 PROTEIN"/>
    <property type="match status" value="1"/>
</dbReference>
<proteinExistence type="predicted"/>
<evidence type="ECO:0000313" key="2">
    <source>
        <dbReference type="EnsemblPlants" id="Kaladp0072s0071.1.v1.1.CDS.1"/>
    </source>
</evidence>
<keyword evidence="3" id="KW-1185">Reference proteome</keyword>
<protein>
    <submittedName>
        <fullName evidence="2">Uncharacterized protein</fullName>
    </submittedName>
</protein>
<feature type="compositionally biased region" description="Basic and acidic residues" evidence="1">
    <location>
        <begin position="117"/>
        <end position="136"/>
    </location>
</feature>
<evidence type="ECO:0000313" key="3">
    <source>
        <dbReference type="Proteomes" id="UP000594263"/>
    </source>
</evidence>
<feature type="region of interest" description="Disordered" evidence="1">
    <location>
        <begin position="81"/>
        <end position="136"/>
    </location>
</feature>
<reference evidence="2" key="1">
    <citation type="submission" date="2021-01" db="UniProtKB">
        <authorList>
            <consortium name="EnsemblPlants"/>
        </authorList>
    </citation>
    <scope>IDENTIFICATION</scope>
</reference>
<name>A0A7N0UKU8_KALFE</name>
<dbReference type="OMA" id="SHHIASK"/>
<dbReference type="PANTHER" id="PTHR31722:SF62">
    <property type="entry name" value="EMB|CAB62433.1"/>
    <property type="match status" value="1"/>
</dbReference>
<sequence length="136" mass="15305">MHNPEQHKAVLMSPRISFSNDFVESQQLRREQIQAAPPVSSDFEFSVASDSMMSADELFCKGQLLPFKQKAATTLRDELLHDDEDEDDGITTACSSRPPKGSSTKWKGILGFNKRTHTMDKATESRRPSSSRDKFP</sequence>
<dbReference type="Proteomes" id="UP000594263">
    <property type="component" value="Unplaced"/>
</dbReference>
<organism evidence="2 3">
    <name type="scientific">Kalanchoe fedtschenkoi</name>
    <name type="common">Lavender scallops</name>
    <name type="synonym">South American air plant</name>
    <dbReference type="NCBI Taxonomy" id="63787"/>
    <lineage>
        <taxon>Eukaryota</taxon>
        <taxon>Viridiplantae</taxon>
        <taxon>Streptophyta</taxon>
        <taxon>Embryophyta</taxon>
        <taxon>Tracheophyta</taxon>
        <taxon>Spermatophyta</taxon>
        <taxon>Magnoliopsida</taxon>
        <taxon>eudicotyledons</taxon>
        <taxon>Gunneridae</taxon>
        <taxon>Pentapetalae</taxon>
        <taxon>Saxifragales</taxon>
        <taxon>Crassulaceae</taxon>
        <taxon>Kalanchoe</taxon>
    </lineage>
</organism>
<evidence type="ECO:0000256" key="1">
    <source>
        <dbReference type="SAM" id="MobiDB-lite"/>
    </source>
</evidence>
<dbReference type="AlphaFoldDB" id="A0A7N0UKU8"/>
<dbReference type="Gramene" id="Kaladp0072s0071.1.v1.1">
    <property type="protein sequence ID" value="Kaladp0072s0071.1.v1.1.CDS.1"/>
    <property type="gene ID" value="Kaladp0072s0071.v1.1"/>
</dbReference>
<dbReference type="EnsemblPlants" id="Kaladp0072s0071.1.v1.1">
    <property type="protein sequence ID" value="Kaladp0072s0071.1.v1.1.CDS.1"/>
    <property type="gene ID" value="Kaladp0072s0071.v1.1"/>
</dbReference>